<dbReference type="Proteomes" id="UP000054988">
    <property type="component" value="Unassembled WGS sequence"/>
</dbReference>
<sequence>MLLLSLMTQSL</sequence>
<name>A0A0W0G156_MONRR</name>
<comment type="caution">
    <text evidence="1">The sequence shown here is derived from an EMBL/GenBank/DDBJ whole genome shotgun (WGS) entry which is preliminary data.</text>
</comment>
<organism evidence="1 2">
    <name type="scientific">Moniliophthora roreri</name>
    <name type="common">Frosty pod rot fungus</name>
    <name type="synonym">Monilia roreri</name>
    <dbReference type="NCBI Taxonomy" id="221103"/>
    <lineage>
        <taxon>Eukaryota</taxon>
        <taxon>Fungi</taxon>
        <taxon>Dikarya</taxon>
        <taxon>Basidiomycota</taxon>
        <taxon>Agaricomycotina</taxon>
        <taxon>Agaricomycetes</taxon>
        <taxon>Agaricomycetidae</taxon>
        <taxon>Agaricales</taxon>
        <taxon>Marasmiineae</taxon>
        <taxon>Marasmiaceae</taxon>
        <taxon>Moniliophthora</taxon>
    </lineage>
</organism>
<dbReference type="EMBL" id="LATX01001348">
    <property type="protein sequence ID" value="KTB42319.1"/>
    <property type="molecule type" value="Genomic_DNA"/>
</dbReference>
<gene>
    <name evidence="1" type="ORF">WG66_5101</name>
</gene>
<proteinExistence type="predicted"/>
<protein>
    <submittedName>
        <fullName evidence="1">Uncharacterized protein</fullName>
    </submittedName>
</protein>
<evidence type="ECO:0000313" key="2">
    <source>
        <dbReference type="Proteomes" id="UP000054988"/>
    </source>
</evidence>
<reference evidence="1 2" key="1">
    <citation type="submission" date="2015-12" db="EMBL/GenBank/DDBJ databases">
        <title>Draft genome sequence of Moniliophthora roreri, the causal agent of frosty pod rot of cacao.</title>
        <authorList>
            <person name="Aime M.C."/>
            <person name="Diaz-Valderrama J.R."/>
            <person name="Kijpornyongpan T."/>
            <person name="Phillips-Mora W."/>
        </authorList>
    </citation>
    <scope>NUCLEOTIDE SEQUENCE [LARGE SCALE GENOMIC DNA]</scope>
    <source>
        <strain evidence="1 2">MCA 2952</strain>
    </source>
</reference>
<accession>A0A0W0G156</accession>
<evidence type="ECO:0000313" key="1">
    <source>
        <dbReference type="EMBL" id="KTB42319.1"/>
    </source>
</evidence>